<keyword evidence="5" id="KW-1185">Reference proteome</keyword>
<evidence type="ECO:0000256" key="1">
    <source>
        <dbReference type="ARBA" id="ARBA00007347"/>
    </source>
</evidence>
<protein>
    <recommendedName>
        <fullName evidence="3">COX assembly mitochondrial protein</fullName>
    </recommendedName>
</protein>
<dbReference type="Proteomes" id="UP001162156">
    <property type="component" value="Unassembled WGS sequence"/>
</dbReference>
<organism evidence="4 5">
    <name type="scientific">Rhamnusium bicolor</name>
    <dbReference type="NCBI Taxonomy" id="1586634"/>
    <lineage>
        <taxon>Eukaryota</taxon>
        <taxon>Metazoa</taxon>
        <taxon>Ecdysozoa</taxon>
        <taxon>Arthropoda</taxon>
        <taxon>Hexapoda</taxon>
        <taxon>Insecta</taxon>
        <taxon>Pterygota</taxon>
        <taxon>Neoptera</taxon>
        <taxon>Endopterygota</taxon>
        <taxon>Coleoptera</taxon>
        <taxon>Polyphaga</taxon>
        <taxon>Cucujiformia</taxon>
        <taxon>Chrysomeloidea</taxon>
        <taxon>Cerambycidae</taxon>
        <taxon>Lepturinae</taxon>
        <taxon>Rhagiini</taxon>
        <taxon>Rhamnusium</taxon>
    </lineage>
</organism>
<dbReference type="GO" id="GO:0005739">
    <property type="term" value="C:mitochondrion"/>
    <property type="evidence" value="ECO:0007669"/>
    <property type="project" value="UniProtKB-SubCell"/>
</dbReference>
<gene>
    <name evidence="4" type="ORF">NQ314_016046</name>
</gene>
<comment type="similarity">
    <text evidence="1 3">Belongs to the CMC family.</text>
</comment>
<dbReference type="PANTHER" id="PTHR22977:SF5">
    <property type="entry name" value="COX ASSEMBLY MITOCHONDRIAL PROTEIN HOMOLOG"/>
    <property type="match status" value="1"/>
</dbReference>
<name>A0AAV8WXC8_9CUCU</name>
<dbReference type="Pfam" id="PF08583">
    <property type="entry name" value="Cmc1"/>
    <property type="match status" value="1"/>
</dbReference>
<proteinExistence type="inferred from homology"/>
<accession>A0AAV8WXC8</accession>
<dbReference type="InterPro" id="IPR013892">
    <property type="entry name" value="Cyt_c_biogenesis_Cmc1-like"/>
</dbReference>
<dbReference type="EMBL" id="JANEYF010004471">
    <property type="protein sequence ID" value="KAJ8931096.1"/>
    <property type="molecule type" value="Genomic_DNA"/>
</dbReference>
<evidence type="ECO:0000313" key="5">
    <source>
        <dbReference type="Proteomes" id="UP001162156"/>
    </source>
</evidence>
<comment type="subcellular location">
    <subcellularLocation>
        <location evidence="3">Mitochondrion</location>
    </subcellularLocation>
</comment>
<dbReference type="PANTHER" id="PTHR22977">
    <property type="entry name" value="COX ASSEMBLY MITOCHONDRIAL PROTEIN"/>
    <property type="match status" value="1"/>
</dbReference>
<evidence type="ECO:0000256" key="2">
    <source>
        <dbReference type="ARBA" id="ARBA00023157"/>
    </source>
</evidence>
<dbReference type="AlphaFoldDB" id="A0AAV8WXC8"/>
<reference evidence="4" key="1">
    <citation type="journal article" date="2023" name="Insect Mol. Biol.">
        <title>Genome sequencing provides insights into the evolution of gene families encoding plant cell wall-degrading enzymes in longhorned beetles.</title>
        <authorList>
            <person name="Shin N.R."/>
            <person name="Okamura Y."/>
            <person name="Kirsch R."/>
            <person name="Pauchet Y."/>
        </authorList>
    </citation>
    <scope>NUCLEOTIDE SEQUENCE</scope>
    <source>
        <strain evidence="4">RBIC_L_NR</strain>
    </source>
</reference>
<keyword evidence="2" id="KW-1015">Disulfide bond</keyword>
<comment type="caution">
    <text evidence="4">The sequence shown here is derived from an EMBL/GenBank/DDBJ whole genome shotgun (WGS) entry which is preliminary data.</text>
</comment>
<evidence type="ECO:0000256" key="3">
    <source>
        <dbReference type="RuleBase" id="RU364104"/>
    </source>
</evidence>
<keyword evidence="3" id="KW-0496">Mitochondrion</keyword>
<evidence type="ECO:0000313" key="4">
    <source>
        <dbReference type="EMBL" id="KAJ8931096.1"/>
    </source>
</evidence>
<sequence>MTETKAKNIRDKYCAGPHGVGDPDDLSLRKVETSVLIPKKMRDIARTEKCVKEVEEFTKCGKINNFTMVFRCRQENTVLQECLGKWFLDEDFRDKCTKEYLEERSNYRRTGIPVQSERSRRVHSPV</sequence>